<dbReference type="PROSITE" id="PS51257">
    <property type="entry name" value="PROKAR_LIPOPROTEIN"/>
    <property type="match status" value="1"/>
</dbReference>
<dbReference type="EMBL" id="JBHUOS010000010">
    <property type="protein sequence ID" value="MFD2916747.1"/>
    <property type="molecule type" value="Genomic_DNA"/>
</dbReference>
<organism evidence="1 2">
    <name type="scientific">Psychroserpens luteus</name>
    <dbReference type="NCBI Taxonomy" id="1434066"/>
    <lineage>
        <taxon>Bacteria</taxon>
        <taxon>Pseudomonadati</taxon>
        <taxon>Bacteroidota</taxon>
        <taxon>Flavobacteriia</taxon>
        <taxon>Flavobacteriales</taxon>
        <taxon>Flavobacteriaceae</taxon>
        <taxon>Psychroserpens</taxon>
    </lineage>
</organism>
<name>A0ABW5ZUY5_9FLAO</name>
<proteinExistence type="predicted"/>
<evidence type="ECO:0000313" key="2">
    <source>
        <dbReference type="Proteomes" id="UP001597548"/>
    </source>
</evidence>
<gene>
    <name evidence="1" type="ORF">ACFS29_13915</name>
</gene>
<evidence type="ECO:0008006" key="3">
    <source>
        <dbReference type="Google" id="ProtNLM"/>
    </source>
</evidence>
<sequence>MKKIIATLILTLILFSCGTKKVKSDDSVINTTETYVSKIDNNKNLKEEFTEGALTDEKGFEDIGRFEYSVLFDKDSKELFRIKNIEISNTTITERYYYHNHNLVYIVSSTLNQSDKKIYTNGDKKVVSSSNASDEEVKLLLAKAKRFKNSFYRQE</sequence>
<dbReference type="RefSeq" id="WP_194506391.1">
    <property type="nucleotide sequence ID" value="NZ_JADILU010000001.1"/>
</dbReference>
<reference evidence="2" key="1">
    <citation type="journal article" date="2019" name="Int. J. Syst. Evol. Microbiol.">
        <title>The Global Catalogue of Microorganisms (GCM) 10K type strain sequencing project: providing services to taxonomists for standard genome sequencing and annotation.</title>
        <authorList>
            <consortium name="The Broad Institute Genomics Platform"/>
            <consortium name="The Broad Institute Genome Sequencing Center for Infectious Disease"/>
            <person name="Wu L."/>
            <person name="Ma J."/>
        </authorList>
    </citation>
    <scope>NUCLEOTIDE SEQUENCE [LARGE SCALE GENOMIC DNA]</scope>
    <source>
        <strain evidence="2">KCTC 32514</strain>
    </source>
</reference>
<comment type="caution">
    <text evidence="1">The sequence shown here is derived from an EMBL/GenBank/DDBJ whole genome shotgun (WGS) entry which is preliminary data.</text>
</comment>
<protein>
    <recommendedName>
        <fullName evidence="3">Lipoprotein</fullName>
    </recommendedName>
</protein>
<evidence type="ECO:0000313" key="1">
    <source>
        <dbReference type="EMBL" id="MFD2916747.1"/>
    </source>
</evidence>
<dbReference type="Proteomes" id="UP001597548">
    <property type="component" value="Unassembled WGS sequence"/>
</dbReference>
<keyword evidence="2" id="KW-1185">Reference proteome</keyword>
<accession>A0ABW5ZUY5</accession>